<evidence type="ECO:0000256" key="11">
    <source>
        <dbReference type="ARBA" id="ARBA00024654"/>
    </source>
</evidence>
<dbReference type="Gene3D" id="3.30.1360.80">
    <property type="entry name" value="S-ribosylhomocysteinase (LuxS)"/>
    <property type="match status" value="1"/>
</dbReference>
<evidence type="ECO:0000256" key="12">
    <source>
        <dbReference type="ARBA" id="ARBA00030600"/>
    </source>
</evidence>
<dbReference type="InterPro" id="IPR037005">
    <property type="entry name" value="LuxS_sf"/>
</dbReference>
<dbReference type="HAMAP" id="MF_00091">
    <property type="entry name" value="LuxS"/>
    <property type="match status" value="1"/>
</dbReference>
<dbReference type="eggNOG" id="COG1854">
    <property type="taxonomic scope" value="Bacteria"/>
</dbReference>
<dbReference type="PANTHER" id="PTHR35799">
    <property type="entry name" value="S-RIBOSYLHOMOCYSTEINE LYASE"/>
    <property type="match status" value="1"/>
</dbReference>
<dbReference type="Pfam" id="PF02664">
    <property type="entry name" value="LuxS"/>
    <property type="match status" value="1"/>
</dbReference>
<reference evidence="15" key="1">
    <citation type="submission" date="2009-04" db="EMBL/GenBank/DDBJ databases">
        <authorList>
            <person name="Weinstock G."/>
            <person name="Sodergren E."/>
            <person name="Clifton S."/>
            <person name="Fulton L."/>
            <person name="Fulton B."/>
            <person name="Courtney L."/>
            <person name="Fronick C."/>
            <person name="Harrison M."/>
            <person name="Strong C."/>
            <person name="Farmer C."/>
            <person name="Delahaunty K."/>
            <person name="Markovic C."/>
            <person name="Hall O."/>
            <person name="Minx P."/>
            <person name="Tomlinson C."/>
            <person name="Mitreva M."/>
            <person name="Nelson J."/>
            <person name="Hou S."/>
            <person name="Wollam A."/>
            <person name="Pepin K.H."/>
            <person name="Johnson M."/>
            <person name="Bhonagiri V."/>
            <person name="Nash W.E."/>
            <person name="Warren W."/>
            <person name="Chinwalla A."/>
            <person name="Mardis E.R."/>
            <person name="Wilson R.K."/>
        </authorList>
    </citation>
    <scope>NUCLEOTIDE SEQUENCE [LARGE SCALE GENOMIC DNA]</scope>
    <source>
        <strain evidence="15">DSM 20098</strain>
    </source>
</reference>
<dbReference type="EMBL" id="ABYS02000009">
    <property type="protein sequence ID" value="EEP20750.1"/>
    <property type="molecule type" value="Genomic_DNA"/>
</dbReference>
<dbReference type="STRING" id="1683.Bang102_008235"/>
<keyword evidence="16" id="KW-1185">Reference proteome</keyword>
<evidence type="ECO:0000256" key="10">
    <source>
        <dbReference type="ARBA" id="ARBA00023239"/>
    </source>
</evidence>
<keyword evidence="7 14" id="KW-0479">Metal-binding</keyword>
<feature type="binding site" evidence="14">
    <location>
        <position position="71"/>
    </location>
    <ligand>
        <name>Fe cation</name>
        <dbReference type="ChEBI" id="CHEBI:24875"/>
    </ligand>
</feature>
<evidence type="ECO:0000256" key="8">
    <source>
        <dbReference type="ARBA" id="ARBA00022929"/>
    </source>
</evidence>
<comment type="function">
    <text evidence="11 14">Involved in the synthesis of autoinducer 2 (AI-2) which is secreted by bacteria and is used to communicate both the cell density and the metabolic potential of the environment. The regulation of gene expression in response to changes in cell density is called quorum sensing. Catalyzes the transformation of S-ribosylhomocysteine (RHC) to homocysteine (HC) and 4,5-dihydroxy-2,3-pentadione (DPD).</text>
</comment>
<dbReference type="PRINTS" id="PR01487">
    <property type="entry name" value="LUXSPROTEIN"/>
</dbReference>
<evidence type="ECO:0000256" key="13">
    <source>
        <dbReference type="ARBA" id="ARBA00031777"/>
    </source>
</evidence>
<dbReference type="PIRSF" id="PIRSF006160">
    <property type="entry name" value="AI2"/>
    <property type="match status" value="1"/>
</dbReference>
<dbReference type="InterPro" id="IPR003815">
    <property type="entry name" value="S-ribosylhomocysteinase"/>
</dbReference>
<proteinExistence type="inferred from homology"/>
<dbReference type="PANTHER" id="PTHR35799:SF1">
    <property type="entry name" value="S-RIBOSYLHOMOCYSTEINE LYASE"/>
    <property type="match status" value="1"/>
</dbReference>
<comment type="cofactor">
    <cofactor evidence="14">
        <name>Fe cation</name>
        <dbReference type="ChEBI" id="CHEBI:24875"/>
    </cofactor>
    <text evidence="14">Binds 1 Fe cation per subunit.</text>
</comment>
<dbReference type="Proteomes" id="UP000006408">
    <property type="component" value="Unassembled WGS sequence"/>
</dbReference>
<sequence>MRVVIRISRKAVAMADEKPVVESFQLDHTKVKAPYVRYIDTQTGPNGDVISNYDLRLVQPNENAIPTGGLHTIEHTIAVLLRERIPGYIDCSPFGCRTGFHLLTWGEHSTQDVAKALKEALEFIAYEATWDDVPATTIESCGNYRDHSLFTAKEWAKDILAKGISSDPFERKVV</sequence>
<keyword evidence="9 14" id="KW-0408">Iron</keyword>
<dbReference type="PATRIC" id="fig|518635.7.peg.1205"/>
<evidence type="ECO:0000256" key="4">
    <source>
        <dbReference type="ARBA" id="ARBA00012240"/>
    </source>
</evidence>
<dbReference type="GO" id="GO:0005506">
    <property type="term" value="F:iron ion binding"/>
    <property type="evidence" value="ECO:0007669"/>
    <property type="project" value="InterPro"/>
</dbReference>
<keyword evidence="10 14" id="KW-0456">Lyase</keyword>
<dbReference type="NCBIfam" id="NF002605">
    <property type="entry name" value="PRK02260.2-3"/>
    <property type="match status" value="1"/>
</dbReference>
<gene>
    <name evidence="14 15" type="primary">luxS</name>
    <name evidence="15" type="ORF">BIFANG_03320</name>
</gene>
<dbReference type="AlphaFoldDB" id="C4FG54"/>
<dbReference type="EC" id="4.4.1.21" evidence="4 14"/>
<comment type="catalytic activity">
    <reaction evidence="1 14">
        <text>S-(5-deoxy-D-ribos-5-yl)-L-homocysteine = (S)-4,5-dihydroxypentane-2,3-dione + L-homocysteine</text>
        <dbReference type="Rhea" id="RHEA:17753"/>
        <dbReference type="ChEBI" id="CHEBI:29484"/>
        <dbReference type="ChEBI" id="CHEBI:58195"/>
        <dbReference type="ChEBI" id="CHEBI:58199"/>
        <dbReference type="EC" id="4.4.1.21"/>
    </reaction>
</comment>
<feature type="binding site" evidence="14">
    <location>
        <position position="75"/>
    </location>
    <ligand>
        <name>Fe cation</name>
        <dbReference type="ChEBI" id="CHEBI:24875"/>
    </ligand>
</feature>
<dbReference type="NCBIfam" id="NF002608">
    <property type="entry name" value="PRK02260.3-1"/>
    <property type="match status" value="1"/>
</dbReference>
<name>C4FG54_9BIFI</name>
<evidence type="ECO:0000313" key="15">
    <source>
        <dbReference type="EMBL" id="EEP20750.1"/>
    </source>
</evidence>
<accession>C4FG54</accession>
<protein>
    <recommendedName>
        <fullName evidence="5 14">S-ribosylhomocysteine lyase</fullName>
        <ecNumber evidence="4 14">4.4.1.21</ecNumber>
    </recommendedName>
    <alternativeName>
        <fullName evidence="12 14">AI-2 synthesis protein</fullName>
    </alternativeName>
    <alternativeName>
        <fullName evidence="13 14">Autoinducer-2 production protein LuxS</fullName>
    </alternativeName>
</protein>
<evidence type="ECO:0000256" key="7">
    <source>
        <dbReference type="ARBA" id="ARBA00022723"/>
    </source>
</evidence>
<keyword evidence="6 14" id="KW-0673">Quorum sensing</keyword>
<evidence type="ECO:0000256" key="9">
    <source>
        <dbReference type="ARBA" id="ARBA00023004"/>
    </source>
</evidence>
<comment type="subunit">
    <text evidence="3 14">Homodimer.</text>
</comment>
<comment type="caution">
    <text evidence="15">The sequence shown here is derived from an EMBL/GenBank/DDBJ whole genome shotgun (WGS) entry which is preliminary data.</text>
</comment>
<dbReference type="GO" id="GO:0009372">
    <property type="term" value="P:quorum sensing"/>
    <property type="evidence" value="ECO:0007669"/>
    <property type="project" value="UniProtKB-UniRule"/>
</dbReference>
<comment type="similarity">
    <text evidence="2 14">Belongs to the LuxS family.</text>
</comment>
<evidence type="ECO:0000256" key="2">
    <source>
        <dbReference type="ARBA" id="ARBA00007311"/>
    </source>
</evidence>
<evidence type="ECO:0000313" key="16">
    <source>
        <dbReference type="Proteomes" id="UP000006408"/>
    </source>
</evidence>
<dbReference type="HOGENOM" id="CLU_107531_2_1_11"/>
<dbReference type="InterPro" id="IPR011249">
    <property type="entry name" value="Metalloenz_LuxS/M16"/>
</dbReference>
<evidence type="ECO:0000256" key="3">
    <source>
        <dbReference type="ARBA" id="ARBA00011738"/>
    </source>
</evidence>
<feature type="binding site" evidence="14">
    <location>
        <position position="141"/>
    </location>
    <ligand>
        <name>Fe cation</name>
        <dbReference type="ChEBI" id="CHEBI:24875"/>
    </ligand>
</feature>
<evidence type="ECO:0000256" key="1">
    <source>
        <dbReference type="ARBA" id="ARBA00000297"/>
    </source>
</evidence>
<evidence type="ECO:0000256" key="6">
    <source>
        <dbReference type="ARBA" id="ARBA00022654"/>
    </source>
</evidence>
<evidence type="ECO:0000256" key="14">
    <source>
        <dbReference type="HAMAP-Rule" id="MF_00091"/>
    </source>
</evidence>
<keyword evidence="8 14" id="KW-0071">Autoinducer synthesis</keyword>
<dbReference type="SUPFAM" id="SSF63411">
    <property type="entry name" value="LuxS/MPP-like metallohydrolase"/>
    <property type="match status" value="1"/>
</dbReference>
<dbReference type="GO" id="GO:0043768">
    <property type="term" value="F:S-ribosylhomocysteine lyase activity"/>
    <property type="evidence" value="ECO:0007669"/>
    <property type="project" value="UniProtKB-UniRule"/>
</dbReference>
<organism evidence="15 16">
    <name type="scientific">Bifidobacterium angulatum DSM 20098 = JCM 7096</name>
    <dbReference type="NCBI Taxonomy" id="518635"/>
    <lineage>
        <taxon>Bacteria</taxon>
        <taxon>Bacillati</taxon>
        <taxon>Actinomycetota</taxon>
        <taxon>Actinomycetes</taxon>
        <taxon>Bifidobacteriales</taxon>
        <taxon>Bifidobacteriaceae</taxon>
        <taxon>Bifidobacterium</taxon>
    </lineage>
</organism>
<evidence type="ECO:0000256" key="5">
    <source>
        <dbReference type="ARBA" id="ARBA00015130"/>
    </source>
</evidence>